<dbReference type="RefSeq" id="WP_119624624.1">
    <property type="nucleotide sequence ID" value="NZ_JAIBNU010000001.1"/>
</dbReference>
<accession>A0A418HL03</accession>
<dbReference type="UniPathway" id="UPA00261">
    <property type="reaction ID" value="UER00373"/>
</dbReference>
<feature type="binding site" evidence="9">
    <location>
        <position position="97"/>
    </location>
    <ligand>
        <name>substrate</name>
    </ligand>
</feature>
<dbReference type="InterPro" id="IPR008219">
    <property type="entry name" value="PRODH_bac_arc"/>
</dbReference>
<organism evidence="12 13">
    <name type="scientific">Staphylococcus gallinarum</name>
    <dbReference type="NCBI Taxonomy" id="1293"/>
    <lineage>
        <taxon>Bacteria</taxon>
        <taxon>Bacillati</taxon>
        <taxon>Bacillota</taxon>
        <taxon>Bacilli</taxon>
        <taxon>Bacillales</taxon>
        <taxon>Staphylococcaceae</taxon>
        <taxon>Staphylococcus</taxon>
    </lineage>
</organism>
<dbReference type="PIRSF" id="PIRSF000196">
    <property type="entry name" value="Pro_dehydrog"/>
    <property type="match status" value="1"/>
</dbReference>
<evidence type="ECO:0000256" key="2">
    <source>
        <dbReference type="ARBA" id="ARBA00012695"/>
    </source>
</evidence>
<evidence type="ECO:0000256" key="6">
    <source>
        <dbReference type="ARBA" id="ARBA00023002"/>
    </source>
</evidence>
<keyword evidence="5 10" id="KW-0274">FAD</keyword>
<evidence type="ECO:0000256" key="10">
    <source>
        <dbReference type="PIRSR" id="PIRSR000196-2"/>
    </source>
</evidence>
<dbReference type="PANTHER" id="PTHR13914">
    <property type="entry name" value="PROLINE OXIDASE"/>
    <property type="match status" value="1"/>
</dbReference>
<gene>
    <name evidence="12" type="ORF">BUZ01_13375</name>
</gene>
<dbReference type="GO" id="GO:0010133">
    <property type="term" value="P:L-proline catabolic process to L-glutamate"/>
    <property type="evidence" value="ECO:0007669"/>
    <property type="project" value="UniProtKB-UniPathway"/>
</dbReference>
<protein>
    <recommendedName>
        <fullName evidence="2">proline dehydrogenase</fullName>
        <ecNumber evidence="2">1.5.5.2</ecNumber>
    </recommendedName>
</protein>
<dbReference type="EMBL" id="QXRZ01000014">
    <property type="protein sequence ID" value="RIL41196.1"/>
    <property type="molecule type" value="Genomic_DNA"/>
</dbReference>
<keyword evidence="6" id="KW-0560">Oxidoreductase</keyword>
<evidence type="ECO:0000259" key="11">
    <source>
        <dbReference type="Pfam" id="PF01619"/>
    </source>
</evidence>
<comment type="caution">
    <text evidence="12">The sequence shown here is derived from an EMBL/GenBank/DDBJ whole genome shotgun (WGS) entry which is preliminary data.</text>
</comment>
<dbReference type="Pfam" id="PF01619">
    <property type="entry name" value="Pro_dh"/>
    <property type="match status" value="1"/>
</dbReference>
<keyword evidence="3" id="KW-0285">Flavoprotein</keyword>
<feature type="binding site" evidence="10">
    <location>
        <begin position="182"/>
        <end position="184"/>
    </location>
    <ligand>
        <name>FAD</name>
        <dbReference type="ChEBI" id="CHEBI:57692"/>
    </ligand>
</feature>
<dbReference type="EC" id="1.5.5.2" evidence="2"/>
<dbReference type="Proteomes" id="UP000283576">
    <property type="component" value="Unassembled WGS sequence"/>
</dbReference>
<dbReference type="InterPro" id="IPR002872">
    <property type="entry name" value="Proline_DH_dom"/>
</dbReference>
<name>A0A418HL03_STAGA</name>
<dbReference type="AlphaFoldDB" id="A0A418HL03"/>
<sequence>MTVIKSCLFSLSQNSNINKLATKMGPKIGVKSFIAGTTLDELEMNIVRLNKQNISVTVDNLGEFVYSEAEAYNATYRIIKVIERINEQNLNAHISLKLTQIGLDINSEICKQNLMHILAKANEAHIFINIDMEDYGHIQSSWQIIDDCEQVFNNFGTVIQASLLRAKKDQREHKHLRLRIVKGAYKETEKVAYQTSKEIDINYLELCKSHLQEGKFTSIATHDYELITKLIRYIERNGISKSNFEFQMLYGFRTNLQQQLAQQGYQVCVYMPYGKDWYGYFMRRLAERPQNINLIIKQSLSKFWLKGRL</sequence>
<evidence type="ECO:0000256" key="9">
    <source>
        <dbReference type="PIRSR" id="PIRSR000196-1"/>
    </source>
</evidence>
<evidence type="ECO:0000256" key="5">
    <source>
        <dbReference type="ARBA" id="ARBA00022827"/>
    </source>
</evidence>
<evidence type="ECO:0000256" key="1">
    <source>
        <dbReference type="ARBA" id="ARBA00004739"/>
    </source>
</evidence>
<evidence type="ECO:0000256" key="7">
    <source>
        <dbReference type="ARBA" id="ARBA00023062"/>
    </source>
</evidence>
<comment type="catalytic activity">
    <reaction evidence="8">
        <text>L-proline + a quinone = (S)-1-pyrroline-5-carboxylate + a quinol + H(+)</text>
        <dbReference type="Rhea" id="RHEA:23784"/>
        <dbReference type="ChEBI" id="CHEBI:15378"/>
        <dbReference type="ChEBI" id="CHEBI:17388"/>
        <dbReference type="ChEBI" id="CHEBI:24646"/>
        <dbReference type="ChEBI" id="CHEBI:60039"/>
        <dbReference type="ChEBI" id="CHEBI:132124"/>
        <dbReference type="EC" id="1.5.5.2"/>
    </reaction>
</comment>
<feature type="binding site" evidence="10">
    <location>
        <begin position="221"/>
        <end position="222"/>
    </location>
    <ligand>
        <name>FAD</name>
        <dbReference type="ChEBI" id="CHEBI:57692"/>
    </ligand>
</feature>
<keyword evidence="4 10" id="KW-0547">Nucleotide-binding</keyword>
<dbReference type="GO" id="GO:0000166">
    <property type="term" value="F:nucleotide binding"/>
    <property type="evidence" value="ECO:0007669"/>
    <property type="project" value="UniProtKB-KW"/>
</dbReference>
<feature type="binding site" evidence="10">
    <location>
        <position position="160"/>
    </location>
    <ligand>
        <name>FAD</name>
        <dbReference type="ChEBI" id="CHEBI:57692"/>
    </ligand>
</feature>
<dbReference type="GO" id="GO:0004657">
    <property type="term" value="F:proline dehydrogenase activity"/>
    <property type="evidence" value="ECO:0007669"/>
    <property type="project" value="UniProtKB-EC"/>
</dbReference>
<evidence type="ECO:0000256" key="4">
    <source>
        <dbReference type="ARBA" id="ARBA00022741"/>
    </source>
</evidence>
<reference evidence="12 13" key="1">
    <citation type="journal article" date="2016" name="Front. Microbiol.">
        <title>Comprehensive Phylogenetic Analysis of Bovine Non-aureus Staphylococci Species Based on Whole-Genome Sequencing.</title>
        <authorList>
            <person name="Naushad S."/>
            <person name="Barkema H.W."/>
            <person name="Luby C."/>
            <person name="Condas L.A."/>
            <person name="Nobrega D.B."/>
            <person name="Carson D.A."/>
            <person name="De Buck J."/>
        </authorList>
    </citation>
    <scope>NUCLEOTIDE SEQUENCE [LARGE SCALE GENOMIC DNA]</scope>
    <source>
        <strain evidence="12 13">SNUC 1388</strain>
    </source>
</reference>
<dbReference type="SUPFAM" id="SSF51730">
    <property type="entry name" value="FAD-linked oxidoreductase"/>
    <property type="match status" value="1"/>
</dbReference>
<proteinExistence type="predicted"/>
<feature type="binding site" evidence="10">
    <location>
        <position position="132"/>
    </location>
    <ligand>
        <name>FAD</name>
        <dbReference type="ChEBI" id="CHEBI:57692"/>
    </ligand>
</feature>
<evidence type="ECO:0000313" key="13">
    <source>
        <dbReference type="Proteomes" id="UP000283576"/>
    </source>
</evidence>
<feature type="domain" description="Proline dehydrogenase" evidence="11">
    <location>
        <begin position="45"/>
        <end position="288"/>
    </location>
</feature>
<comment type="pathway">
    <text evidence="1">Amino-acid degradation; L-proline degradation into L-glutamate; L-glutamate from L-proline: step 1/2.</text>
</comment>
<feature type="binding site" evidence="9">
    <location>
        <position position="284"/>
    </location>
    <ligand>
        <name>substrate</name>
    </ligand>
</feature>
<comment type="cofactor">
    <cofactor evidence="10">
        <name>FAD</name>
        <dbReference type="ChEBI" id="CHEBI:57692"/>
    </cofactor>
    <text evidence="10">Binds 1 FAD per subunit.</text>
</comment>
<dbReference type="PANTHER" id="PTHR13914:SF0">
    <property type="entry name" value="PROLINE DEHYDROGENASE 1, MITOCHONDRIAL"/>
    <property type="match status" value="1"/>
</dbReference>
<dbReference type="Gene3D" id="3.20.20.220">
    <property type="match status" value="1"/>
</dbReference>
<keyword evidence="7" id="KW-0642">Proline metabolism</keyword>
<evidence type="ECO:0000256" key="3">
    <source>
        <dbReference type="ARBA" id="ARBA00022630"/>
    </source>
</evidence>
<evidence type="ECO:0000313" key="12">
    <source>
        <dbReference type="EMBL" id="RIL41196.1"/>
    </source>
</evidence>
<evidence type="ECO:0000256" key="8">
    <source>
        <dbReference type="ARBA" id="ARBA00048779"/>
    </source>
</evidence>
<dbReference type="InterPro" id="IPR015659">
    <property type="entry name" value="Proline_oxidase"/>
</dbReference>
<feature type="binding site" evidence="9">
    <location>
        <position position="283"/>
    </location>
    <ligand>
        <name>substrate</name>
    </ligand>
</feature>
<dbReference type="InterPro" id="IPR029041">
    <property type="entry name" value="FAD-linked_oxidoreductase-like"/>
</dbReference>